<keyword evidence="7 9" id="KW-0472">Membrane</keyword>
<dbReference type="Pfam" id="PF00535">
    <property type="entry name" value="Glycos_transf_2"/>
    <property type="match status" value="1"/>
</dbReference>
<evidence type="ECO:0000256" key="7">
    <source>
        <dbReference type="ARBA" id="ARBA00023136"/>
    </source>
</evidence>
<dbReference type="Proteomes" id="UP000051861">
    <property type="component" value="Unassembled WGS sequence"/>
</dbReference>
<evidence type="ECO:0000256" key="4">
    <source>
        <dbReference type="ARBA" id="ARBA00022679"/>
    </source>
</evidence>
<keyword evidence="4" id="KW-0808">Transferase</keyword>
<dbReference type="PANTHER" id="PTHR48090:SF1">
    <property type="entry name" value="PROPHAGE BACTOPRENOL GLUCOSYL TRANSFERASE HOMOLOG"/>
    <property type="match status" value="1"/>
</dbReference>
<keyword evidence="2" id="KW-1003">Cell membrane</keyword>
<evidence type="ECO:0000256" key="1">
    <source>
        <dbReference type="ARBA" id="ARBA00004651"/>
    </source>
</evidence>
<dbReference type="EMBL" id="LIZX01000106">
    <property type="protein sequence ID" value="KPJ65668.1"/>
    <property type="molecule type" value="Genomic_DNA"/>
</dbReference>
<evidence type="ECO:0000256" key="2">
    <source>
        <dbReference type="ARBA" id="ARBA00022475"/>
    </source>
</evidence>
<keyword evidence="6 9" id="KW-1133">Transmembrane helix</keyword>
<feature type="transmembrane region" description="Helical" evidence="9">
    <location>
        <begin position="265"/>
        <end position="286"/>
    </location>
</feature>
<evidence type="ECO:0000256" key="5">
    <source>
        <dbReference type="ARBA" id="ARBA00022692"/>
    </source>
</evidence>
<dbReference type="InterPro" id="IPR029044">
    <property type="entry name" value="Nucleotide-diphossugar_trans"/>
</dbReference>
<sequence>MFGRPKISVAIPVYNEEGNLQELYARLSSVLKAQKLSYEIILIDDGSTDRSLQIMTELNQKDHQVKILSFSRNFGQMLALSAGLDHASGEAVITMDADLQHPPELIPELLEKWQAGAEVVNTVRKEAKGTGFSKNLSARFFYWLIGRMGKIDLPGNAADYRLLDGKVIETLRGMRERARFLRGLISWVGYKQEFVPYQADPRFSGRTKYSFSRMLAFAMDGIASFSSFPLRLSTYLGLLIAFLSFLYILYAIYIRLFTSQAMAGWASVLVAVLFIGGIQLIFLGIIGEYLSRVFEEVKARPLYIVNKKIGF</sequence>
<dbReference type="FunFam" id="3.90.550.10:FF:000079">
    <property type="entry name" value="Probable glycosyl transferase"/>
    <property type="match status" value="1"/>
</dbReference>
<dbReference type="AlphaFoldDB" id="A0A0S7XTI4"/>
<evidence type="ECO:0000256" key="9">
    <source>
        <dbReference type="SAM" id="Phobius"/>
    </source>
</evidence>
<gene>
    <name evidence="11" type="ORF">AMJ44_09680</name>
</gene>
<name>A0A0S7XTI4_UNCSA</name>
<accession>A0A0S7XTI4</accession>
<evidence type="ECO:0000313" key="12">
    <source>
        <dbReference type="Proteomes" id="UP000051861"/>
    </source>
</evidence>
<protein>
    <recommendedName>
        <fullName evidence="10">Glycosyltransferase 2-like domain-containing protein</fullName>
    </recommendedName>
</protein>
<comment type="similarity">
    <text evidence="8">Belongs to the glycosyltransferase 2 family. GtrB subfamily.</text>
</comment>
<evidence type="ECO:0000256" key="3">
    <source>
        <dbReference type="ARBA" id="ARBA00022676"/>
    </source>
</evidence>
<dbReference type="Gene3D" id="3.90.550.10">
    <property type="entry name" value="Spore Coat Polysaccharide Biosynthesis Protein SpsA, Chain A"/>
    <property type="match status" value="1"/>
</dbReference>
<comment type="caution">
    <text evidence="11">The sequence shown here is derived from an EMBL/GenBank/DDBJ whole genome shotgun (WGS) entry which is preliminary data.</text>
</comment>
<organism evidence="11 12">
    <name type="scientific">candidate division WOR-1 bacterium DG_54_3</name>
    <dbReference type="NCBI Taxonomy" id="1703775"/>
    <lineage>
        <taxon>Bacteria</taxon>
        <taxon>Bacillati</taxon>
        <taxon>Saganbacteria</taxon>
    </lineage>
</organism>
<dbReference type="CDD" id="cd04187">
    <property type="entry name" value="DPM1_like_bac"/>
    <property type="match status" value="1"/>
</dbReference>
<feature type="domain" description="Glycosyltransferase 2-like" evidence="10">
    <location>
        <begin position="8"/>
        <end position="168"/>
    </location>
</feature>
<dbReference type="GO" id="GO:0005886">
    <property type="term" value="C:plasma membrane"/>
    <property type="evidence" value="ECO:0007669"/>
    <property type="project" value="UniProtKB-SubCell"/>
</dbReference>
<feature type="transmembrane region" description="Helical" evidence="9">
    <location>
        <begin position="234"/>
        <end position="253"/>
    </location>
</feature>
<dbReference type="SUPFAM" id="SSF53448">
    <property type="entry name" value="Nucleotide-diphospho-sugar transferases"/>
    <property type="match status" value="1"/>
</dbReference>
<dbReference type="PANTHER" id="PTHR48090">
    <property type="entry name" value="UNDECAPRENYL-PHOSPHATE 4-DEOXY-4-FORMAMIDO-L-ARABINOSE TRANSFERASE-RELATED"/>
    <property type="match status" value="1"/>
</dbReference>
<dbReference type="GO" id="GO:0016757">
    <property type="term" value="F:glycosyltransferase activity"/>
    <property type="evidence" value="ECO:0007669"/>
    <property type="project" value="UniProtKB-KW"/>
</dbReference>
<evidence type="ECO:0000256" key="6">
    <source>
        <dbReference type="ARBA" id="ARBA00022989"/>
    </source>
</evidence>
<evidence type="ECO:0000313" key="11">
    <source>
        <dbReference type="EMBL" id="KPJ65668.1"/>
    </source>
</evidence>
<reference evidence="11 12" key="1">
    <citation type="journal article" date="2015" name="Microbiome">
        <title>Genomic resolution of linkages in carbon, nitrogen, and sulfur cycling among widespread estuary sediment bacteria.</title>
        <authorList>
            <person name="Baker B.J."/>
            <person name="Lazar C.S."/>
            <person name="Teske A.P."/>
            <person name="Dick G.J."/>
        </authorList>
    </citation>
    <scope>NUCLEOTIDE SEQUENCE [LARGE SCALE GENOMIC DNA]</scope>
    <source>
        <strain evidence="11">DG_54_3</strain>
    </source>
</reference>
<evidence type="ECO:0000259" key="10">
    <source>
        <dbReference type="Pfam" id="PF00535"/>
    </source>
</evidence>
<comment type="subcellular location">
    <subcellularLocation>
        <location evidence="1">Cell membrane</location>
        <topology evidence="1">Multi-pass membrane protein</topology>
    </subcellularLocation>
</comment>
<evidence type="ECO:0000256" key="8">
    <source>
        <dbReference type="ARBA" id="ARBA00038152"/>
    </source>
</evidence>
<dbReference type="InterPro" id="IPR001173">
    <property type="entry name" value="Glyco_trans_2-like"/>
</dbReference>
<keyword evidence="3" id="KW-0328">Glycosyltransferase</keyword>
<keyword evidence="5 9" id="KW-0812">Transmembrane</keyword>
<dbReference type="InterPro" id="IPR050256">
    <property type="entry name" value="Glycosyltransferase_2"/>
</dbReference>
<proteinExistence type="inferred from homology"/>